<dbReference type="Gene3D" id="1.25.40.10">
    <property type="entry name" value="Tetratricopeptide repeat domain"/>
    <property type="match status" value="2"/>
</dbReference>
<feature type="transmembrane region" description="Helical" evidence="15">
    <location>
        <begin position="2701"/>
        <end position="2723"/>
    </location>
</feature>
<evidence type="ECO:0000256" key="4">
    <source>
        <dbReference type="ARBA" id="ARBA00022478"/>
    </source>
</evidence>
<evidence type="ECO:0000256" key="2">
    <source>
        <dbReference type="ARBA" id="ARBA00004123"/>
    </source>
</evidence>
<feature type="compositionally biased region" description="Basic and acidic residues" evidence="14">
    <location>
        <begin position="1952"/>
        <end position="1973"/>
    </location>
</feature>
<evidence type="ECO:0000259" key="22">
    <source>
        <dbReference type="Pfam" id="PF04566"/>
    </source>
</evidence>
<keyword evidence="15" id="KW-0472">Membrane</keyword>
<dbReference type="FunFam" id="3.90.1100.10:FF:000021">
    <property type="entry name" value="DNA-directed RNA polymerase subunit beta"/>
    <property type="match status" value="1"/>
</dbReference>
<dbReference type="InterPro" id="IPR007645">
    <property type="entry name" value="RNA_pol_Rpb2_3"/>
</dbReference>
<keyword evidence="8" id="KW-0862">Zinc</keyword>
<dbReference type="Pfam" id="PF00562">
    <property type="entry name" value="RNA_pol_Rpb2_6"/>
    <property type="match status" value="1"/>
</dbReference>
<dbReference type="FunFam" id="3.90.1800.10:FF:000002">
    <property type="entry name" value="DNA-directed RNA polymerase subunit beta"/>
    <property type="match status" value="1"/>
</dbReference>
<keyword evidence="10" id="KW-0539">Nucleus</keyword>
<feature type="domain" description="RNA polymerase Rpb2" evidence="23">
    <location>
        <begin position="1179"/>
        <end position="1211"/>
    </location>
</feature>
<dbReference type="Gene3D" id="3.90.1070.20">
    <property type="match status" value="1"/>
</dbReference>
<dbReference type="GO" id="GO:0000428">
    <property type="term" value="C:DNA-directed RNA polymerase complex"/>
    <property type="evidence" value="ECO:0007669"/>
    <property type="project" value="UniProtKB-KW"/>
</dbReference>
<dbReference type="Pfam" id="PF04563">
    <property type="entry name" value="RNA_pol_Rpb2_1"/>
    <property type="match status" value="1"/>
</dbReference>
<dbReference type="GO" id="GO:0006351">
    <property type="term" value="P:DNA-templated transcription"/>
    <property type="evidence" value="ECO:0007669"/>
    <property type="project" value="InterPro"/>
</dbReference>
<dbReference type="Pfam" id="PF02714">
    <property type="entry name" value="RSN1_7TM"/>
    <property type="match status" value="1"/>
</dbReference>
<dbReference type="FunFam" id="2.40.270.10:FF:000006">
    <property type="entry name" value="DNA-directed RNA polymerase subunit beta"/>
    <property type="match status" value="1"/>
</dbReference>
<feature type="domain" description="RNA polymerase Rpb2" evidence="21">
    <location>
        <begin position="998"/>
        <end position="1062"/>
    </location>
</feature>
<dbReference type="GO" id="GO:0032549">
    <property type="term" value="F:ribonucleoside binding"/>
    <property type="evidence" value="ECO:0007669"/>
    <property type="project" value="InterPro"/>
</dbReference>
<dbReference type="CDD" id="cd00653">
    <property type="entry name" value="RNA_pol_B_RPB2"/>
    <property type="match status" value="1"/>
</dbReference>
<comment type="subcellular location">
    <subcellularLocation>
        <location evidence="2">Nucleus</location>
    </subcellularLocation>
</comment>
<dbReference type="eggNOG" id="KOG1134">
    <property type="taxonomic scope" value="Eukaryota"/>
</dbReference>
<dbReference type="Proteomes" id="UP000195557">
    <property type="component" value="Unassembled WGS sequence"/>
</dbReference>
<comment type="similarity">
    <text evidence="3 13">Belongs to the RNA polymerase beta chain family.</text>
</comment>
<keyword evidence="6 13" id="KW-0548">Nucleotidyltransferase</keyword>
<feature type="transmembrane region" description="Helical" evidence="15">
    <location>
        <begin position="1828"/>
        <end position="1847"/>
    </location>
</feature>
<dbReference type="GO" id="GO:0046872">
    <property type="term" value="F:metal ion binding"/>
    <property type="evidence" value="ECO:0007669"/>
    <property type="project" value="UniProtKB-KW"/>
</dbReference>
<evidence type="ECO:0000259" key="19">
    <source>
        <dbReference type="Pfam" id="PF04561"/>
    </source>
</evidence>
<dbReference type="InterPro" id="IPR019734">
    <property type="entry name" value="TPR_rpt"/>
</dbReference>
<dbReference type="Pfam" id="PF04567">
    <property type="entry name" value="RNA_pol_Rpb2_5"/>
    <property type="match status" value="1"/>
</dbReference>
<dbReference type="FunFam" id="3.90.1100.10:FF:000006">
    <property type="entry name" value="DNA-directed RNA polymerase subunit beta"/>
    <property type="match status" value="1"/>
</dbReference>
<dbReference type="EC" id="2.7.7.6" evidence="13"/>
<feature type="domain" description="RNA polymerase Rpb2" evidence="18">
    <location>
        <begin position="1602"/>
        <end position="1692"/>
    </location>
</feature>
<feature type="compositionally biased region" description="Low complexity" evidence="14">
    <location>
        <begin position="2061"/>
        <end position="2072"/>
    </location>
</feature>
<dbReference type="FunFam" id="3.90.1110.10:FF:000006">
    <property type="entry name" value="DNA-directed RNA polymerase subunit beta"/>
    <property type="match status" value="1"/>
</dbReference>
<dbReference type="SUPFAM" id="SSF48452">
    <property type="entry name" value="TPR-like"/>
    <property type="match status" value="1"/>
</dbReference>
<dbReference type="Gene3D" id="2.40.270.10">
    <property type="entry name" value="DNA-directed RNA polymerase, subunit 2, domain 6"/>
    <property type="match status" value="1"/>
</dbReference>
<dbReference type="InterPro" id="IPR007647">
    <property type="entry name" value="RNA_pol_Rpb2_5"/>
</dbReference>
<evidence type="ECO:0000256" key="10">
    <source>
        <dbReference type="ARBA" id="ARBA00023242"/>
    </source>
</evidence>
<evidence type="ECO:0000256" key="5">
    <source>
        <dbReference type="ARBA" id="ARBA00022679"/>
    </source>
</evidence>
<dbReference type="Pfam" id="PF04566">
    <property type="entry name" value="RNA_pol_Rpb2_4"/>
    <property type="match status" value="1"/>
</dbReference>
<proteinExistence type="inferred from homology"/>
<dbReference type="PANTHER" id="PTHR20856">
    <property type="entry name" value="DNA-DIRECTED RNA POLYMERASE I SUBUNIT 2"/>
    <property type="match status" value="1"/>
</dbReference>
<feature type="domain" description="RNA polymerase Rpb2" evidence="22">
    <location>
        <begin position="1099"/>
        <end position="1158"/>
    </location>
</feature>
<feature type="domain" description="DNA-directed RNA polymerase subunit 2 hybrid-binding" evidence="16">
    <location>
        <begin position="1226"/>
        <end position="1600"/>
    </location>
</feature>
<dbReference type="InterPro" id="IPR007121">
    <property type="entry name" value="RNA_pol_bsu_CS"/>
</dbReference>
<dbReference type="InterPro" id="IPR007646">
    <property type="entry name" value="RNA_pol_Rpb2_4"/>
</dbReference>
<feature type="region of interest" description="Disordered" evidence="14">
    <location>
        <begin position="2041"/>
        <end position="2138"/>
    </location>
</feature>
<dbReference type="InterPro" id="IPR007120">
    <property type="entry name" value="DNA-dir_RNAP_su2_dom"/>
</dbReference>
<keyword evidence="4 13" id="KW-0240">DNA-directed RNA polymerase</keyword>
<evidence type="ECO:0000256" key="15">
    <source>
        <dbReference type="SAM" id="Phobius"/>
    </source>
</evidence>
<dbReference type="SMART" id="SM00028">
    <property type="entry name" value="TPR"/>
    <property type="match status" value="3"/>
</dbReference>
<dbReference type="Pfam" id="PF04565">
    <property type="entry name" value="RNA_pol_Rpb2_3"/>
    <property type="match status" value="1"/>
</dbReference>
<feature type="transmembrane region" description="Helical" evidence="15">
    <location>
        <begin position="2602"/>
        <end position="2620"/>
    </location>
</feature>
<keyword evidence="7" id="KW-0479">Metal-binding</keyword>
<evidence type="ECO:0000259" key="17">
    <source>
        <dbReference type="Pfam" id="PF02714"/>
    </source>
</evidence>
<dbReference type="InterPro" id="IPR007644">
    <property type="entry name" value="RNA_pol_bsu_protrusion"/>
</dbReference>
<dbReference type="InterPro" id="IPR032880">
    <property type="entry name" value="CSC1/OSCA1-like_N"/>
</dbReference>
<dbReference type="NCBIfam" id="NF007175">
    <property type="entry name" value="PRK09606.1"/>
    <property type="match status" value="1"/>
</dbReference>
<accession>A0A1Y5HYP6</accession>
<evidence type="ECO:0000259" key="16">
    <source>
        <dbReference type="Pfam" id="PF00562"/>
    </source>
</evidence>
<dbReference type="FunFam" id="2.40.270.10:FF:000011">
    <property type="entry name" value="DNA-directed RNA polymerase subunit beta"/>
    <property type="match status" value="1"/>
</dbReference>
<dbReference type="SUPFAM" id="SSF64484">
    <property type="entry name" value="beta and beta-prime subunits of DNA dependent RNA-polymerase"/>
    <property type="match status" value="1"/>
</dbReference>
<comment type="function">
    <text evidence="1 13">DNA-dependent RNA polymerase catalyzes the transcription of DNA into RNA using the four ribonucleoside triphosphates as substrates.</text>
</comment>
<evidence type="ECO:0000256" key="3">
    <source>
        <dbReference type="ARBA" id="ARBA00006835"/>
    </source>
</evidence>
<organism evidence="25">
    <name type="scientific">Ostreococcus tauri</name>
    <name type="common">Marine green alga</name>
    <dbReference type="NCBI Taxonomy" id="70448"/>
    <lineage>
        <taxon>Eukaryota</taxon>
        <taxon>Viridiplantae</taxon>
        <taxon>Chlorophyta</taxon>
        <taxon>Mamiellophyceae</taxon>
        <taxon>Mamiellales</taxon>
        <taxon>Bathycoccaceae</taxon>
        <taxon>Ostreococcus</taxon>
    </lineage>
</organism>
<dbReference type="PROSITE" id="PS01166">
    <property type="entry name" value="RNA_POL_BETA"/>
    <property type="match status" value="1"/>
</dbReference>
<evidence type="ECO:0000259" key="23">
    <source>
        <dbReference type="Pfam" id="PF04567"/>
    </source>
</evidence>
<dbReference type="Pfam" id="PF13967">
    <property type="entry name" value="RSN1_TM"/>
    <property type="match status" value="1"/>
</dbReference>
<feature type="region of interest" description="Disordered" evidence="14">
    <location>
        <begin position="529"/>
        <end position="556"/>
    </location>
</feature>
<feature type="transmembrane region" description="Helical" evidence="15">
    <location>
        <begin position="2814"/>
        <end position="2846"/>
    </location>
</feature>
<evidence type="ECO:0000256" key="11">
    <source>
        <dbReference type="ARBA" id="ARBA00026088"/>
    </source>
</evidence>
<feature type="transmembrane region" description="Helical" evidence="15">
    <location>
        <begin position="2743"/>
        <end position="2761"/>
    </location>
</feature>
<feature type="domain" description="RNA polymerase beta subunit protrusion" evidence="20">
    <location>
        <begin position="581"/>
        <end position="968"/>
    </location>
</feature>
<feature type="transmembrane region" description="Helical" evidence="15">
    <location>
        <begin position="2866"/>
        <end position="2889"/>
    </location>
</feature>
<evidence type="ECO:0000256" key="13">
    <source>
        <dbReference type="RuleBase" id="RU363031"/>
    </source>
</evidence>
<evidence type="ECO:0000256" key="6">
    <source>
        <dbReference type="ARBA" id="ARBA00022695"/>
    </source>
</evidence>
<feature type="domain" description="CSC1/OSCA1-like 7TM region" evidence="17">
    <location>
        <begin position="2639"/>
        <end position="2885"/>
    </location>
</feature>
<keyword evidence="15" id="KW-1133">Transmembrane helix</keyword>
<evidence type="ECO:0000256" key="14">
    <source>
        <dbReference type="SAM" id="MobiDB-lite"/>
    </source>
</evidence>
<dbReference type="Gene3D" id="2.40.50.150">
    <property type="match status" value="1"/>
</dbReference>
<dbReference type="Pfam" id="PF04561">
    <property type="entry name" value="RNA_pol_Rpb2_2"/>
    <property type="match status" value="1"/>
</dbReference>
<evidence type="ECO:0000259" key="18">
    <source>
        <dbReference type="Pfam" id="PF04560"/>
    </source>
</evidence>
<feature type="domain" description="RNA polymerase Rpb2" evidence="19">
    <location>
        <begin position="736"/>
        <end position="922"/>
    </location>
</feature>
<dbReference type="InterPro" id="IPR037034">
    <property type="entry name" value="RNA_pol_Rpb2_2_sf"/>
</dbReference>
<dbReference type="Pfam" id="PF04560">
    <property type="entry name" value="RNA_pol_Rpb2_7"/>
    <property type="match status" value="1"/>
</dbReference>
<dbReference type="EMBL" id="KZ155838">
    <property type="protein sequence ID" value="OUS42378.1"/>
    <property type="molecule type" value="Genomic_DNA"/>
</dbReference>
<gene>
    <name evidence="25" type="ORF">BE221DRAFT_142073</name>
</gene>
<dbReference type="GO" id="GO:0016020">
    <property type="term" value="C:membrane"/>
    <property type="evidence" value="ECO:0007669"/>
    <property type="project" value="InterPro"/>
</dbReference>
<feature type="transmembrane region" description="Helical" evidence="15">
    <location>
        <begin position="2659"/>
        <end position="2681"/>
    </location>
</feature>
<dbReference type="InterPro" id="IPR037033">
    <property type="entry name" value="DNA-dir_RNAP_su2_hyb_sf"/>
</dbReference>
<protein>
    <recommendedName>
        <fullName evidence="13">DNA-directed RNA polymerase subunit beta</fullName>
        <ecNumber evidence="13">2.7.7.6</ecNumber>
    </recommendedName>
</protein>
<evidence type="ECO:0000256" key="12">
    <source>
        <dbReference type="ARBA" id="ARBA00048552"/>
    </source>
</evidence>
<dbReference type="InterPro" id="IPR007642">
    <property type="entry name" value="RNA_pol_Rpb2_2"/>
</dbReference>
<evidence type="ECO:0000259" key="20">
    <source>
        <dbReference type="Pfam" id="PF04563"/>
    </source>
</evidence>
<evidence type="ECO:0000256" key="1">
    <source>
        <dbReference type="ARBA" id="ARBA00004026"/>
    </source>
</evidence>
<dbReference type="InterPro" id="IPR003864">
    <property type="entry name" value="CSC1/OSCA1-like_7TM"/>
</dbReference>
<dbReference type="InterPro" id="IPR015712">
    <property type="entry name" value="DNA-dir_RNA_pol_su2"/>
</dbReference>
<feature type="region of interest" description="Disordered" evidence="14">
    <location>
        <begin position="1952"/>
        <end position="2010"/>
    </location>
</feature>
<feature type="domain" description="CSC1/OSCA1-like N-terminal transmembrane" evidence="24">
    <location>
        <begin position="1696"/>
        <end position="1848"/>
    </location>
</feature>
<feature type="transmembrane region" description="Helical" evidence="15">
    <location>
        <begin position="1789"/>
        <end position="1808"/>
    </location>
</feature>
<evidence type="ECO:0000256" key="8">
    <source>
        <dbReference type="ARBA" id="ARBA00022833"/>
    </source>
</evidence>
<keyword evidence="9 13" id="KW-0804">Transcription</keyword>
<dbReference type="GO" id="GO:0005634">
    <property type="term" value="C:nucleus"/>
    <property type="evidence" value="ECO:0007669"/>
    <property type="project" value="UniProtKB-SubCell"/>
</dbReference>
<dbReference type="Gene3D" id="3.90.1100.10">
    <property type="match status" value="1"/>
</dbReference>
<reference evidence="25" key="1">
    <citation type="submission" date="2017-04" db="EMBL/GenBank/DDBJ databases">
        <title>Population genomics of picophytoplankton unveils novel chromosome hypervariability.</title>
        <authorList>
            <consortium name="DOE Joint Genome Institute"/>
            <person name="Blanc-Mathieu R."/>
            <person name="Krasovec M."/>
            <person name="Hebrard M."/>
            <person name="Yau S."/>
            <person name="Desgranges E."/>
            <person name="Martin J."/>
            <person name="Schackwitz W."/>
            <person name="Kuo A."/>
            <person name="Salin G."/>
            <person name="Donnadieu C."/>
            <person name="Desdevises Y."/>
            <person name="Sanchez-Ferandin S."/>
            <person name="Moreau H."/>
            <person name="Rivals E."/>
            <person name="Grigoriev I.V."/>
            <person name="Grimsley N."/>
            <person name="Eyre-Walker A."/>
            <person name="Piganeau G."/>
        </authorList>
    </citation>
    <scope>NUCLEOTIDE SEQUENCE [LARGE SCALE GENOMIC DNA]</scope>
    <source>
        <strain evidence="25">RCC 1115</strain>
    </source>
</reference>
<keyword evidence="15" id="KW-0812">Transmembrane</keyword>
<evidence type="ECO:0000256" key="7">
    <source>
        <dbReference type="ARBA" id="ARBA00022723"/>
    </source>
</evidence>
<evidence type="ECO:0000256" key="9">
    <source>
        <dbReference type="ARBA" id="ARBA00023163"/>
    </source>
</evidence>
<sequence>MRERVENTPTAGRRVTSRAEYVAIRDAAKEMAKKERWMDAYLHFTVCVSDRAHASIEEDDLVTSLLNRSLMALKMDDYEGARADATGALEALRALDAYSHLDDGKRRDARARLTVKALYRLGSACVGTGDIIDAIDPLLRARMMAPRDGDVEKKLLECARLARMVDVCELFAGAISEGESANAVSPRDGKWLKPVRPESARLSRSAMAQTLADCVVGVESRWRLEFGETFLLATGSNEKMSVMRRGFLSGIRAEVYARTGNHEQAVKDYRVALAYYPDWARAYYGYALSIEHQLVRNNVSRVEVASLTQRGGYSDALIVDAPVAAALWMKKALELDGSVEEHEREYVRLASKLSSELRDVLARDGTGVADALKWLDEDKWENAPEYIRPRPKYYYFYEMMKERIYEHYPELPQPVMDKLLSLDAGELDLLLQYPRAIKGQTEEFLDVYNREGGEYLATYKTPTLTWNEVKALKGAGTQGLLPDGGVNQFAATEAERVDPGSGFITEKDTDHAALGASGADGLTIAELAGAPKTPGKSRRSDVGGDTDAMGCLTRDPSKVTSPIGTLEDKFELLPAFLKVRGLVRQHIDSFNYLVNEEIKKIVRAKANERVTCDSDPNFYLKYTNIHVGRPSVEEDYVVEEITPQQCRLRDMTYAAPITVDVEYTRGKEIVTRQQKNGVGGIVIGRIPLMLRSSRCVLTGKNEEELARLGECPLDPGGYFIVKGVEKVILIQEQLSKNRIIIDVDNKGEIGASVTSSTHERKSKTNIVVKHGKLYLRHNTFADDISIMIVLKAMGMESDQEAVHMIGSDPTYAMLLAPTLQECHASGIFTMQQALEYCASKVRVVKMQSPRTQIGGARTYGRSRIDEARDILAGVVLAHVPVVAYDFRQKCAYISIMVRRILNALLDPTQVDDKDYYGNKRLELAGQLIALLFEDCFKRLNADLKRQADAVLSKANRATQFDILKCIRQDTLSNGLEHAISSGNWTVKRFRMERKGVTQVLSRLSFISALGMMTRITSQFEKTRKVSGPRALQPSQWGMLCPSDTPEGESCGLVKNLALMTHVTTDDEEEPLRRLAHALGVEPLTWLNAGEMHSPQGAHVLMNGSLLGVHAQPEAFAHAFRKLRRAGRVGEFVSVYAADGCVYISSDGGRVCRPLIIIERGEPLLTQEHLEELKDGHRTFTDFLREGLVEYLDVNEENDSYIALYEDEMNEETTHLEIEPFTLLGVCAGIIPYPHHNQSPRNTYQCAMGKQAMGNIAFNQLNRMDTLMYLLVYPQKPIVKTKTIELIGYDRLGAGQNATIAVMSYSGYDIEDAIVMNRASLDRGFGRCTVLRKYSTQVKKYSNRTMDRIIGPKEDQRANENGRYHLLDGDGIAAVGGRIKPGDIYVNKQSPINTRDPMANPHGMPDTMYRSNPLSYKGPPGETAIVDKVLLTMTDEGQFNIKTLVRQTRRPEVGDKFSSRHGQKGVCGVILDQEDFPFSERGITPDLIMNPHGFPSRMTVGKMIELLGGKAGLENGRFHDGTAFAGDSVEAIQQTLVEAGFSHKGKDMLHCGITGEALEVNVFMGPVYYQKLKHMVQDKMHARARGPRVVLTRQPTEGRARDGGLRLGEMERDCLIGYGASQLILERLMISSDQFEAQVCTKCGLLGFQHHITGKNACTLCKTEAEVATLKLPYAAKLLFQELQSCNIAPRINLAEALSVYSAVAFLGLTLFGRVRHVMPIYFGRLRLRNLTLPPPPFRVPRKKDSKRGPVAKLMMYYFGWIPHVLSVDDKKLISTAGLDAFAFLRVCQFGLQLFLPLAMISVVVLLPLHINGDDLSTQHDDYMNKRSVLWLHAVGMWLTVLYTCWLLKQHTATFVILRTLYLTTRGDTNLWQVVHQPSNFIEQMLVQGTRGGAEINDDDLRKVKSATSDEIGDALSAMEECKDEHTDLLSRAVELTAKSTKNLLTAARNVRVADTKDSSDEEHLRRHDGDELTKVNAPPSTLDRRSSGDRAPLSRQTPKPSLRLREGISPFDRKLSRQISLSQVTGHPVTVQGNVAQGLKGAGKLKSSASPDGESLRQRLSTSPTSPGSTPTAFNQGQGSFISGQASSREIKIPPGPVIESKQISSFTSGSGEGLGEIDLSINPPLSEPPSAARRKQRKLRLGSFGSLGALPASVSGDLQQLTQSDEIGKGASLRVGSKEDLTRNELMRGLVGDMKRSESLEFLCKSSKKSPRRNKHQRMPTFEDFKLDDVALTPAVKKALARVRSMENARDIERTSDEDGSNVRSEIAISHDWWVGLDITREYERSLREDPGSCAIAASPPQTQEMRNEINRSLAQAFGDVAGRIDSPLNDAANSPVTRASMAVGDHLSHAPSAVPDVNSIRTVNAYDQTTKELVSVWASSYTVLITDIPYVRAVNEDGDEVKVRGLRQVEATLEYIYGDEFRGLIPVFDHRPVDALLDSYDACKNALTRVKLRMAREGILPEVTLPGIAYKFGKRLCAVKDREEDPWMNWSAFTCLFSDLLRRPKKLNKLSLPEQVVTLEAQLRALDESIVTLRKMTWDAPPGPSCFAVFENQLAASTAAQCVISRASHRIYRALPAPGPDDINWQTLLRTTTENRRRALMVWPIILFLMMFPTGMFSTTVTSFCKLREEEGFIGGSTLGWYCSADGKYARSIISGVLPPVLLTLWEVFVISFYMLYLVQKQNTHVSLSATDRRFLRFYFAWSAVNVVVGGIFGGSLALFTTTLGKSDVTFSEVQQQFGRVVPLSSNFFLLFIVFRAVYLPVQRLLLPHPGSICLALDIFWCQKRGTCARTARDRTLLYSPRAVRMGREIGVFLLIMLIGLTFVNIAPLIPSVCVLFYITNFVIWRYHVLYVYERGYESNGAVWFVFTQLVLLSLLIAQTFLSCVLFSKEAYIQGGILYLTVPQYLFRVYNKLRSEYGSASSWSVPLSEATAAPPTDFGGEVYTHPALRPAANGWFPDIGKIWKGYPGVTSKNNS</sequence>
<comment type="catalytic activity">
    <reaction evidence="12 13">
        <text>RNA(n) + a ribonucleoside 5'-triphosphate = RNA(n+1) + diphosphate</text>
        <dbReference type="Rhea" id="RHEA:21248"/>
        <dbReference type="Rhea" id="RHEA-COMP:14527"/>
        <dbReference type="Rhea" id="RHEA-COMP:17342"/>
        <dbReference type="ChEBI" id="CHEBI:33019"/>
        <dbReference type="ChEBI" id="CHEBI:61557"/>
        <dbReference type="ChEBI" id="CHEBI:140395"/>
        <dbReference type="EC" id="2.7.7.6"/>
    </reaction>
</comment>
<dbReference type="InterPro" id="IPR011990">
    <property type="entry name" value="TPR-like_helical_dom_sf"/>
</dbReference>
<dbReference type="InterPro" id="IPR007641">
    <property type="entry name" value="RNA_pol_Rpb2_7"/>
</dbReference>
<evidence type="ECO:0000313" key="25">
    <source>
        <dbReference type="EMBL" id="OUS42378.1"/>
    </source>
</evidence>
<feature type="compositionally biased region" description="Polar residues" evidence="14">
    <location>
        <begin position="2073"/>
        <end position="2088"/>
    </location>
</feature>
<name>A0A1Y5HYP6_OSTTA</name>
<dbReference type="GO" id="GO:0003677">
    <property type="term" value="F:DNA binding"/>
    <property type="evidence" value="ECO:0007669"/>
    <property type="project" value="InterPro"/>
</dbReference>
<dbReference type="InterPro" id="IPR014724">
    <property type="entry name" value="RNA_pol_RPB2_OB-fold"/>
</dbReference>
<evidence type="ECO:0000259" key="21">
    <source>
        <dbReference type="Pfam" id="PF04565"/>
    </source>
</evidence>
<comment type="subunit">
    <text evidence="11">In plastids the minimal PEP RNA polymerase catalytic core is composed of four subunits: alpha, beta, beta', and beta''. When a (nuclear-encoded) sigma factor is associated with the core the holoenzyme is formed, which can initiate transcription.</text>
</comment>
<dbReference type="GO" id="GO:0003899">
    <property type="term" value="F:DNA-directed RNA polymerase activity"/>
    <property type="evidence" value="ECO:0007669"/>
    <property type="project" value="UniProtKB-EC"/>
</dbReference>
<evidence type="ECO:0000259" key="24">
    <source>
        <dbReference type="Pfam" id="PF13967"/>
    </source>
</evidence>
<keyword evidence="5 13" id="KW-0808">Transferase</keyword>
<dbReference type="Gene3D" id="3.90.1110.10">
    <property type="entry name" value="RNA polymerase Rpb2, domain 2"/>
    <property type="match status" value="1"/>
</dbReference>
<dbReference type="Gene3D" id="3.90.1800.10">
    <property type="entry name" value="RNA polymerase alpha subunit dimerisation domain"/>
    <property type="match status" value="1"/>
</dbReference>